<gene>
    <name evidence="3" type="ORF">C7377_1045</name>
</gene>
<dbReference type="EMBL" id="QENZ01000004">
    <property type="protein sequence ID" value="PVX50731.1"/>
    <property type="molecule type" value="Genomic_DNA"/>
</dbReference>
<dbReference type="PANTHER" id="PTHR30327:SF1">
    <property type="entry name" value="UPF0301 PROTEIN YQGE"/>
    <property type="match status" value="1"/>
</dbReference>
<proteinExistence type="inferred from homology"/>
<dbReference type="Gene3D" id="3.40.1740.10">
    <property type="entry name" value="VC0467-like"/>
    <property type="match status" value="1"/>
</dbReference>
<evidence type="ECO:0000256" key="1">
    <source>
        <dbReference type="ARBA" id="ARBA00009600"/>
    </source>
</evidence>
<dbReference type="AlphaFoldDB" id="A0A7L4UNQ7"/>
<evidence type="ECO:0000313" key="3">
    <source>
        <dbReference type="EMBL" id="PVX50731.1"/>
    </source>
</evidence>
<evidence type="ECO:0000256" key="2">
    <source>
        <dbReference type="HAMAP-Rule" id="MF_00758"/>
    </source>
</evidence>
<sequence length="200" mass="22667">MENQNQKFEFLFTPKRNKIAPAIGRVLIAEPLLQGKFFTRSVILLTEHNHNGSMGLVLNKPLILNVSEAVDLLPTCHSPIYLGGPVHKDHLFYIHTLGNKIPQSYPLSNDLFWGGDLNTLQELLENGEINSHQVRFFTGASGWSLGQLEDELAENSWVVSMLSTDTIMNTESEKLWETAVSELGRRYSHWIHFPESLILN</sequence>
<dbReference type="InterPro" id="IPR003774">
    <property type="entry name" value="AlgH-like"/>
</dbReference>
<organism evidence="3 4">
    <name type="scientific">Balneicella halophila</name>
    <dbReference type="NCBI Taxonomy" id="1537566"/>
    <lineage>
        <taxon>Bacteria</taxon>
        <taxon>Pseudomonadati</taxon>
        <taxon>Bacteroidota</taxon>
        <taxon>Bacteroidia</taxon>
        <taxon>Bacteroidales</taxon>
        <taxon>Balneicellaceae</taxon>
        <taxon>Balneicella</taxon>
    </lineage>
</organism>
<accession>A0A7L4UNQ7</accession>
<keyword evidence="4" id="KW-1185">Reference proteome</keyword>
<dbReference type="Pfam" id="PF02622">
    <property type="entry name" value="DUF179"/>
    <property type="match status" value="1"/>
</dbReference>
<dbReference type="Proteomes" id="UP000251835">
    <property type="component" value="Unassembled WGS sequence"/>
</dbReference>
<dbReference type="OrthoDB" id="9807486at2"/>
<protein>
    <recommendedName>
        <fullName evidence="2">UPF0301 protein C7377_1045</fullName>
    </recommendedName>
</protein>
<comment type="similarity">
    <text evidence="1 2">Belongs to the UPF0301 (AlgH) family.</text>
</comment>
<dbReference type="GO" id="GO:0005829">
    <property type="term" value="C:cytosol"/>
    <property type="evidence" value="ECO:0007669"/>
    <property type="project" value="TreeGrafter"/>
</dbReference>
<comment type="caution">
    <text evidence="3">The sequence shown here is derived from an EMBL/GenBank/DDBJ whole genome shotgun (WGS) entry which is preliminary data.</text>
</comment>
<dbReference type="RefSeq" id="WP_116496288.1">
    <property type="nucleotide sequence ID" value="NZ_QENZ01000004.1"/>
</dbReference>
<dbReference type="HAMAP" id="MF_00758">
    <property type="entry name" value="UPF0301"/>
    <property type="match status" value="1"/>
</dbReference>
<name>A0A7L4UNQ7_BALHA</name>
<evidence type="ECO:0000313" key="4">
    <source>
        <dbReference type="Proteomes" id="UP000251835"/>
    </source>
</evidence>
<dbReference type="PANTHER" id="PTHR30327">
    <property type="entry name" value="UNCHARACTERIZED PROTEIN YQGE"/>
    <property type="match status" value="1"/>
</dbReference>
<dbReference type="SUPFAM" id="SSF143456">
    <property type="entry name" value="VC0467-like"/>
    <property type="match status" value="1"/>
</dbReference>
<reference evidence="3 4" key="1">
    <citation type="submission" date="2018-05" db="EMBL/GenBank/DDBJ databases">
        <title>Genomic Encyclopedia of Type Strains, Phase IV (KMG-IV): sequencing the most valuable type-strain genomes for metagenomic binning, comparative biology and taxonomic classification.</title>
        <authorList>
            <person name="Goeker M."/>
        </authorList>
    </citation>
    <scope>NUCLEOTIDE SEQUENCE [LARGE SCALE GENOMIC DNA]</scope>
    <source>
        <strain evidence="3 4">DSM 28579</strain>
    </source>
</reference>